<dbReference type="PROSITE" id="PS50887">
    <property type="entry name" value="GGDEF"/>
    <property type="match status" value="1"/>
</dbReference>
<evidence type="ECO:0000313" key="9">
    <source>
        <dbReference type="Proteomes" id="UP000249082"/>
    </source>
</evidence>
<dbReference type="SMART" id="SM00052">
    <property type="entry name" value="EAL"/>
    <property type="match status" value="1"/>
</dbReference>
<dbReference type="PANTHER" id="PTHR44757:SF2">
    <property type="entry name" value="BIOFILM ARCHITECTURE MAINTENANCE PROTEIN MBAA"/>
    <property type="match status" value="1"/>
</dbReference>
<dbReference type="InterPro" id="IPR052155">
    <property type="entry name" value="Biofilm_reg_signaling"/>
</dbReference>
<dbReference type="InterPro" id="IPR000160">
    <property type="entry name" value="GGDEF_dom"/>
</dbReference>
<dbReference type="SUPFAM" id="SSF55785">
    <property type="entry name" value="PYP-like sensor domain (PAS domain)"/>
    <property type="match status" value="2"/>
</dbReference>
<evidence type="ECO:0000313" key="8">
    <source>
        <dbReference type="EMBL" id="PZQ54375.1"/>
    </source>
</evidence>
<dbReference type="InterPro" id="IPR035965">
    <property type="entry name" value="PAS-like_dom_sf"/>
</dbReference>
<gene>
    <name evidence="8" type="ORF">DI555_13205</name>
</gene>
<evidence type="ECO:0000256" key="2">
    <source>
        <dbReference type="SAM" id="MobiDB-lite"/>
    </source>
</evidence>
<dbReference type="NCBIfam" id="TIGR00254">
    <property type="entry name" value="GGDEF"/>
    <property type="match status" value="1"/>
</dbReference>
<feature type="transmembrane region" description="Helical" evidence="1">
    <location>
        <begin position="150"/>
        <end position="171"/>
    </location>
</feature>
<dbReference type="Gene3D" id="3.30.450.20">
    <property type="entry name" value="PAS domain"/>
    <property type="match status" value="2"/>
</dbReference>
<dbReference type="AlphaFoldDB" id="A0A2W5NUL9"/>
<dbReference type="Pfam" id="PF00563">
    <property type="entry name" value="EAL"/>
    <property type="match status" value="1"/>
</dbReference>
<reference evidence="8 9" key="1">
    <citation type="submission" date="2017-08" db="EMBL/GenBank/DDBJ databases">
        <title>Infants hospitalized years apart are colonized by the same room-sourced microbial strains.</title>
        <authorList>
            <person name="Brooks B."/>
            <person name="Olm M.R."/>
            <person name="Firek B.A."/>
            <person name="Baker R."/>
            <person name="Thomas B.C."/>
            <person name="Morowitz M.J."/>
            <person name="Banfield J.F."/>
        </authorList>
    </citation>
    <scope>NUCLEOTIDE SEQUENCE [LARGE SCALE GENOMIC DNA]</scope>
    <source>
        <strain evidence="8">S2_005_002_R2_33</strain>
    </source>
</reference>
<dbReference type="GO" id="GO:0006355">
    <property type="term" value="P:regulation of DNA-templated transcription"/>
    <property type="evidence" value="ECO:0007669"/>
    <property type="project" value="InterPro"/>
</dbReference>
<dbReference type="PANTHER" id="PTHR44757">
    <property type="entry name" value="DIGUANYLATE CYCLASE DGCP"/>
    <property type="match status" value="1"/>
</dbReference>
<evidence type="ECO:0000256" key="1">
    <source>
        <dbReference type="PROSITE-ProRule" id="PRU00244"/>
    </source>
</evidence>
<dbReference type="CDD" id="cd01949">
    <property type="entry name" value="GGDEF"/>
    <property type="match status" value="1"/>
</dbReference>
<feature type="domain" description="GGDEF" evidence="6">
    <location>
        <begin position="540"/>
        <end position="672"/>
    </location>
</feature>
<feature type="transmembrane region" description="Helical" evidence="1">
    <location>
        <begin position="56"/>
        <end position="76"/>
    </location>
</feature>
<feature type="domain" description="PAC" evidence="4">
    <location>
        <begin position="326"/>
        <end position="378"/>
    </location>
</feature>
<feature type="transmembrane region" description="Helical" evidence="1">
    <location>
        <begin position="120"/>
        <end position="138"/>
    </location>
</feature>
<dbReference type="Proteomes" id="UP000249082">
    <property type="component" value="Unassembled WGS sequence"/>
</dbReference>
<dbReference type="SUPFAM" id="SSF55073">
    <property type="entry name" value="Nucleotide cyclase"/>
    <property type="match status" value="1"/>
</dbReference>
<dbReference type="PROSITE" id="PS50924">
    <property type="entry name" value="MHYT"/>
    <property type="match status" value="1"/>
</dbReference>
<dbReference type="InterPro" id="IPR043128">
    <property type="entry name" value="Rev_trsase/Diguanyl_cyclase"/>
</dbReference>
<dbReference type="InterPro" id="IPR001633">
    <property type="entry name" value="EAL_dom"/>
</dbReference>
<dbReference type="InterPro" id="IPR000700">
    <property type="entry name" value="PAS-assoc_C"/>
</dbReference>
<dbReference type="InterPro" id="IPR029787">
    <property type="entry name" value="Nucleotide_cyclase"/>
</dbReference>
<dbReference type="InterPro" id="IPR013767">
    <property type="entry name" value="PAS_fold"/>
</dbReference>
<dbReference type="SMART" id="SM00267">
    <property type="entry name" value="GGDEF"/>
    <property type="match status" value="1"/>
</dbReference>
<dbReference type="SUPFAM" id="SSF141868">
    <property type="entry name" value="EAL domain-like"/>
    <property type="match status" value="1"/>
</dbReference>
<dbReference type="Pfam" id="PF00990">
    <property type="entry name" value="GGDEF"/>
    <property type="match status" value="1"/>
</dbReference>
<keyword evidence="1" id="KW-0472">Membrane</keyword>
<feature type="transmembrane region" description="Helical" evidence="1">
    <location>
        <begin position="183"/>
        <end position="207"/>
    </location>
</feature>
<dbReference type="NCBIfam" id="TIGR00229">
    <property type="entry name" value="sensory_box"/>
    <property type="match status" value="1"/>
</dbReference>
<dbReference type="PROSITE" id="PS50883">
    <property type="entry name" value="EAL"/>
    <property type="match status" value="1"/>
</dbReference>
<name>A0A2W5NUL9_9SPHN</name>
<dbReference type="Gene3D" id="3.20.20.450">
    <property type="entry name" value="EAL domain"/>
    <property type="match status" value="1"/>
</dbReference>
<evidence type="ECO:0000259" key="5">
    <source>
        <dbReference type="PROSITE" id="PS50883"/>
    </source>
</evidence>
<feature type="transmembrane region" description="Helical" evidence="1">
    <location>
        <begin position="14"/>
        <end position="35"/>
    </location>
</feature>
<dbReference type="InterPro" id="IPR035919">
    <property type="entry name" value="EAL_sf"/>
</dbReference>
<dbReference type="GO" id="GO:0016020">
    <property type="term" value="C:membrane"/>
    <property type="evidence" value="ECO:0007669"/>
    <property type="project" value="UniProtKB-UniRule"/>
</dbReference>
<sequence length="954" mass="104452">MFDIYLCIRDGHDLTFVLLAALICLLSSLTALALLRQAAGCRVKHGPAMARRWWCVGGASAGFGIWATHFVAMLGYAPDMVTGFEPALTFTSLAILIAAFAAAFGLAIEGGKPWTLPLSAAIATLGIAAMHYTGMLALEAPASMHWKSGYIVASVILGYLPLYPALALALGDRRLRGLIASTGLLTAAVVLLHFTGMTGLTLIPARLDAPEQLISPREMAAAVTAVTFLLVTLSAISLAISRRTAAAVAVSERAFSFLVRGISDCAIYMLDLDGRVVNWNAGAQRLKGYPESEALGLHVSSFYTPEDRDAERDRIALETAMSEGRYYGEGWRVRRDGTRFWAHVTIETMLDEFDQPIGFAKITRDMSRFKEAQDRITEASRQRDAALGHMHQGLCLFDADEKLVLCNSRYLEMYGLVPGALTPGMSLCEVIRISSAARYAPEEVEERVRIAKRAIRDNLATETHPPILSEYPDGTVVSIASRPMQDGGWVSTFDDITRQHESEAQIAHMAMHDGLTGLPNRTRFNLWIDEKLGQAERQGKRLGVAAIDLDRFKEINDTYGHSWGDVVLAELAERISAAIGEDEIASRLGGDEFGIAKLFTTDAQLADFLSRVEACFAMPVIHEGQDLSFGASLGVAAFPHDGGDRESLLNNADLAMYRAKTQIGERICYYEPGMDETARARRQLAGDLRQAIERQELVLLYQPQRHLRSGELSGYEALVRWHHPVQGLVSPDQFIPIAEESGAILTIGEWVLEQACREAVNWQTNQRIAVNVSPIQLVQQDLAPMVARVLIETGLPASRLELEITESAIISDKGRALHNLRQLKELGVAIAMDDFGTGYSSLDTLHSFPFDKIKIDKSFLLESDGNEQARAIIRAVLALGQSLRIPVLAEGVETESQFDLLIREGCEEAQGYFLGRPDRAPSMKTPPEVVTATAETRPSTPAGSNDEMLENQVA</sequence>
<keyword evidence="1" id="KW-0812">Transmembrane</keyword>
<feature type="region of interest" description="Disordered" evidence="2">
    <location>
        <begin position="914"/>
        <end position="954"/>
    </location>
</feature>
<evidence type="ECO:0000259" key="7">
    <source>
        <dbReference type="PROSITE" id="PS50924"/>
    </source>
</evidence>
<comment type="caution">
    <text evidence="8">The sequence shown here is derived from an EMBL/GenBank/DDBJ whole genome shotgun (WGS) entry which is preliminary data.</text>
</comment>
<dbReference type="SMART" id="SM00091">
    <property type="entry name" value="PAS"/>
    <property type="match status" value="2"/>
</dbReference>
<feature type="domain" description="EAL" evidence="5">
    <location>
        <begin position="681"/>
        <end position="931"/>
    </location>
</feature>
<dbReference type="InterPro" id="IPR005330">
    <property type="entry name" value="MHYT_dom"/>
</dbReference>
<dbReference type="Pfam" id="PF12860">
    <property type="entry name" value="PAS_7"/>
    <property type="match status" value="1"/>
</dbReference>
<dbReference type="CDD" id="cd00130">
    <property type="entry name" value="PAS"/>
    <property type="match status" value="1"/>
</dbReference>
<dbReference type="Pfam" id="PF03707">
    <property type="entry name" value="MHYT"/>
    <property type="match status" value="2"/>
</dbReference>
<feature type="transmembrane region" description="Helical" evidence="1">
    <location>
        <begin position="219"/>
        <end position="240"/>
    </location>
</feature>
<evidence type="ECO:0000259" key="4">
    <source>
        <dbReference type="PROSITE" id="PS50113"/>
    </source>
</evidence>
<feature type="domain" description="PAS" evidence="3">
    <location>
        <begin position="251"/>
        <end position="324"/>
    </location>
</feature>
<keyword evidence="1" id="KW-1133">Transmembrane helix</keyword>
<dbReference type="PROSITE" id="PS50112">
    <property type="entry name" value="PAS"/>
    <property type="match status" value="1"/>
</dbReference>
<feature type="domain" description="MHYT" evidence="7">
    <location>
        <begin position="12"/>
        <end position="203"/>
    </location>
</feature>
<dbReference type="Gene3D" id="3.30.70.270">
    <property type="match status" value="1"/>
</dbReference>
<proteinExistence type="predicted"/>
<feature type="transmembrane region" description="Helical" evidence="1">
    <location>
        <begin position="88"/>
        <end position="108"/>
    </location>
</feature>
<dbReference type="CDD" id="cd01948">
    <property type="entry name" value="EAL"/>
    <property type="match status" value="1"/>
</dbReference>
<evidence type="ECO:0000259" key="3">
    <source>
        <dbReference type="PROSITE" id="PS50112"/>
    </source>
</evidence>
<dbReference type="EMBL" id="QFPX01000009">
    <property type="protein sequence ID" value="PZQ54375.1"/>
    <property type="molecule type" value="Genomic_DNA"/>
</dbReference>
<accession>A0A2W5NUL9</accession>
<feature type="compositionally biased region" description="Polar residues" evidence="2">
    <location>
        <begin position="933"/>
        <end position="943"/>
    </location>
</feature>
<protein>
    <submittedName>
        <fullName evidence="8">Diguanylate cyclase</fullName>
    </submittedName>
</protein>
<dbReference type="Pfam" id="PF00989">
    <property type="entry name" value="PAS"/>
    <property type="match status" value="1"/>
</dbReference>
<organism evidence="8 9">
    <name type="scientific">Novosphingobium pentaromativorans</name>
    <dbReference type="NCBI Taxonomy" id="205844"/>
    <lineage>
        <taxon>Bacteria</taxon>
        <taxon>Pseudomonadati</taxon>
        <taxon>Pseudomonadota</taxon>
        <taxon>Alphaproteobacteria</taxon>
        <taxon>Sphingomonadales</taxon>
        <taxon>Sphingomonadaceae</taxon>
        <taxon>Novosphingobium</taxon>
    </lineage>
</organism>
<dbReference type="PROSITE" id="PS50113">
    <property type="entry name" value="PAC"/>
    <property type="match status" value="1"/>
</dbReference>
<evidence type="ECO:0000259" key="6">
    <source>
        <dbReference type="PROSITE" id="PS50887"/>
    </source>
</evidence>
<dbReference type="InterPro" id="IPR000014">
    <property type="entry name" value="PAS"/>
</dbReference>